<dbReference type="EMBL" id="NNAY01003022">
    <property type="protein sequence ID" value="OXU20099.1"/>
    <property type="molecule type" value="Genomic_DNA"/>
</dbReference>
<protein>
    <submittedName>
        <fullName evidence="1">Uncharacterized protein</fullName>
    </submittedName>
</protein>
<organism evidence="1 2">
    <name type="scientific">Trichomalopsis sarcophagae</name>
    <dbReference type="NCBI Taxonomy" id="543379"/>
    <lineage>
        <taxon>Eukaryota</taxon>
        <taxon>Metazoa</taxon>
        <taxon>Ecdysozoa</taxon>
        <taxon>Arthropoda</taxon>
        <taxon>Hexapoda</taxon>
        <taxon>Insecta</taxon>
        <taxon>Pterygota</taxon>
        <taxon>Neoptera</taxon>
        <taxon>Endopterygota</taxon>
        <taxon>Hymenoptera</taxon>
        <taxon>Apocrita</taxon>
        <taxon>Proctotrupomorpha</taxon>
        <taxon>Chalcidoidea</taxon>
        <taxon>Pteromalidae</taxon>
        <taxon>Pteromalinae</taxon>
        <taxon>Trichomalopsis</taxon>
    </lineage>
</organism>
<evidence type="ECO:0000313" key="1">
    <source>
        <dbReference type="EMBL" id="OXU20099.1"/>
    </source>
</evidence>
<keyword evidence="2" id="KW-1185">Reference proteome</keyword>
<sequence length="423" mass="48370">MHTMTVHQGSAFTFANTNTITHIPQKFATSAHNTGTIQKHIIHGIPLSKTNTLNISIHNPYTGWQSNQLNDPRQATYIYPVAYSQNNRVLDNMRHASTPIHTPHHFIYSRQNEAFTTVPTHIYNNTNNRQNTNESRDMKITWDHNLAQPYLYIPEYFPESQLYTNNAVTTSRSSLESNFTQLTDNKNFESRQIPNNNVNFTPFKMQGNSNEQNIHDLNNPQYFETPENKITNPEQISLNAPIDIYQRTRGSTLSQALNLIPNFYGSPEKLHMFCMAIRQVRANFGSDSDKHIFMSLASKLAGKAADNFAARLLNYSSIHDFLSDLILQYSNIGLADKIMSQLKLITQMPGKKAGDYGIKTKKLLNRLTTIYESAPSIDDNDRMYRKRMANSEALQHFTFDLRSPIDHQFAAILNHLAKLLESL</sequence>
<gene>
    <name evidence="1" type="ORF">TSAR_005066</name>
</gene>
<comment type="caution">
    <text evidence="1">The sequence shown here is derived from an EMBL/GenBank/DDBJ whole genome shotgun (WGS) entry which is preliminary data.</text>
</comment>
<proteinExistence type="predicted"/>
<name>A0A232EP00_9HYME</name>
<dbReference type="AlphaFoldDB" id="A0A232EP00"/>
<dbReference type="Proteomes" id="UP000215335">
    <property type="component" value="Unassembled WGS sequence"/>
</dbReference>
<reference evidence="1 2" key="1">
    <citation type="journal article" date="2017" name="Curr. Biol.">
        <title>The Evolution of Venom by Co-option of Single-Copy Genes.</title>
        <authorList>
            <person name="Martinson E.O."/>
            <person name="Mrinalini"/>
            <person name="Kelkar Y.D."/>
            <person name="Chang C.H."/>
            <person name="Werren J.H."/>
        </authorList>
    </citation>
    <scope>NUCLEOTIDE SEQUENCE [LARGE SCALE GENOMIC DNA]</scope>
    <source>
        <strain evidence="1 2">Alberta</strain>
        <tissue evidence="1">Whole body</tissue>
    </source>
</reference>
<accession>A0A232EP00</accession>
<evidence type="ECO:0000313" key="2">
    <source>
        <dbReference type="Proteomes" id="UP000215335"/>
    </source>
</evidence>